<proteinExistence type="predicted"/>
<keyword evidence="3" id="KW-1185">Reference proteome</keyword>
<evidence type="ECO:0000313" key="2">
    <source>
        <dbReference type="EMBL" id="CAK0813574.1"/>
    </source>
</evidence>
<gene>
    <name evidence="2" type="ORF">PCOR1329_LOCUS17447</name>
</gene>
<feature type="region of interest" description="Disordered" evidence="1">
    <location>
        <begin position="144"/>
        <end position="184"/>
    </location>
</feature>
<feature type="compositionally biased region" description="Low complexity" evidence="1">
    <location>
        <begin position="171"/>
        <end position="184"/>
    </location>
</feature>
<reference evidence="2" key="1">
    <citation type="submission" date="2023-10" db="EMBL/GenBank/DDBJ databases">
        <authorList>
            <person name="Chen Y."/>
            <person name="Shah S."/>
            <person name="Dougan E. K."/>
            <person name="Thang M."/>
            <person name="Chan C."/>
        </authorList>
    </citation>
    <scope>NUCLEOTIDE SEQUENCE [LARGE SCALE GENOMIC DNA]</scope>
</reference>
<feature type="non-terminal residue" evidence="2">
    <location>
        <position position="1"/>
    </location>
</feature>
<feature type="compositionally biased region" description="Basic residues" evidence="1">
    <location>
        <begin position="155"/>
        <end position="170"/>
    </location>
</feature>
<comment type="caution">
    <text evidence="2">The sequence shown here is derived from an EMBL/GenBank/DDBJ whole genome shotgun (WGS) entry which is preliminary data.</text>
</comment>
<evidence type="ECO:0000256" key="1">
    <source>
        <dbReference type="SAM" id="MobiDB-lite"/>
    </source>
</evidence>
<sequence length="184" mass="19570">QACAPWVSKPCSRRAYCSAMPMGQMTFADAMGVASAALSRIQNISTEMVEFCLKVAILVSDLVFIAAAFPAKWEWACDSACRCAQPLRLYAAGCVVICCFDTLLELARCLLEGSLDQLQAQCSNVTSHAVSDQGLLGEGLAPGAAAGAGGPCSRCRTRTRGTTLSRRRAPSRSAWRNSAGSPWR</sequence>
<dbReference type="EMBL" id="CAUYUJ010005418">
    <property type="protein sequence ID" value="CAK0813574.1"/>
    <property type="molecule type" value="Genomic_DNA"/>
</dbReference>
<protein>
    <submittedName>
        <fullName evidence="2">Uncharacterized protein</fullName>
    </submittedName>
</protein>
<name>A0ABN9R5F7_9DINO</name>
<accession>A0ABN9R5F7</accession>
<dbReference type="Proteomes" id="UP001189429">
    <property type="component" value="Unassembled WGS sequence"/>
</dbReference>
<organism evidence="2 3">
    <name type="scientific">Prorocentrum cordatum</name>
    <dbReference type="NCBI Taxonomy" id="2364126"/>
    <lineage>
        <taxon>Eukaryota</taxon>
        <taxon>Sar</taxon>
        <taxon>Alveolata</taxon>
        <taxon>Dinophyceae</taxon>
        <taxon>Prorocentrales</taxon>
        <taxon>Prorocentraceae</taxon>
        <taxon>Prorocentrum</taxon>
    </lineage>
</organism>
<evidence type="ECO:0000313" key="3">
    <source>
        <dbReference type="Proteomes" id="UP001189429"/>
    </source>
</evidence>